<keyword evidence="5 10" id="KW-1133">Transmembrane helix</keyword>
<dbReference type="PANTHER" id="PTHR30561">
    <property type="entry name" value="SMR FAMILY PROTON-DEPENDENT DRUG EFFLUX TRANSPORTER SUGE"/>
    <property type="match status" value="1"/>
</dbReference>
<feature type="transmembrane region" description="Helical" evidence="10">
    <location>
        <begin position="57"/>
        <end position="78"/>
    </location>
</feature>
<keyword evidence="3" id="KW-1003">Cell membrane</keyword>
<dbReference type="AlphaFoldDB" id="B1KCF4"/>
<evidence type="ECO:0000256" key="8">
    <source>
        <dbReference type="ARBA" id="ARBA00039168"/>
    </source>
</evidence>
<protein>
    <recommendedName>
        <fullName evidence="8">Guanidinium exporter</fullName>
    </recommendedName>
</protein>
<gene>
    <name evidence="11" type="ordered locus">Bcenmc03_6794</name>
</gene>
<evidence type="ECO:0000256" key="9">
    <source>
        <dbReference type="RuleBase" id="RU003942"/>
    </source>
</evidence>
<dbReference type="InterPro" id="IPR037185">
    <property type="entry name" value="EmrE-like"/>
</dbReference>
<dbReference type="GO" id="GO:1990961">
    <property type="term" value="P:xenobiotic detoxification by transmembrane export across the plasma membrane"/>
    <property type="evidence" value="ECO:0007669"/>
    <property type="project" value="UniProtKB-ARBA"/>
</dbReference>
<evidence type="ECO:0000256" key="7">
    <source>
        <dbReference type="ARBA" id="ARBA00038151"/>
    </source>
</evidence>
<dbReference type="Proteomes" id="UP000002169">
    <property type="component" value="Chromosome 3"/>
</dbReference>
<sequence length="131" mass="13692">MRVEVALLTTSNLKVDPMFVVSSPLAAWSIVVASGLLEVVFSVTMKLSDSYSKALPGGISIVAAVLSVWLMSLTLKILPLGDAYAVWAGIGAAGTALVGIVWFHEPVLLGRLFCIALVVVGIVGLQLQEGI</sequence>
<evidence type="ECO:0000256" key="4">
    <source>
        <dbReference type="ARBA" id="ARBA00022692"/>
    </source>
</evidence>
<proteinExistence type="inferred from homology"/>
<keyword evidence="6 10" id="KW-0472">Membrane</keyword>
<dbReference type="InterPro" id="IPR045324">
    <property type="entry name" value="Small_multidrug_res"/>
</dbReference>
<dbReference type="FunFam" id="1.10.3730.20:FF:000001">
    <property type="entry name" value="Quaternary ammonium compound resistance transporter SugE"/>
    <property type="match status" value="1"/>
</dbReference>
<feature type="transmembrane region" description="Helical" evidence="10">
    <location>
        <begin position="25"/>
        <end position="45"/>
    </location>
</feature>
<evidence type="ECO:0000256" key="3">
    <source>
        <dbReference type="ARBA" id="ARBA00022475"/>
    </source>
</evidence>
<dbReference type="KEGG" id="bcm:Bcenmc03_6794"/>
<feature type="transmembrane region" description="Helical" evidence="10">
    <location>
        <begin position="108"/>
        <end position="127"/>
    </location>
</feature>
<dbReference type="InterPro" id="IPR000390">
    <property type="entry name" value="Small_drug/metabolite_transptr"/>
</dbReference>
<dbReference type="HOGENOM" id="CLU_133067_1_1_4"/>
<dbReference type="PANTHER" id="PTHR30561:SF0">
    <property type="entry name" value="GUANIDINIUM EXPORTER"/>
    <property type="match status" value="1"/>
</dbReference>
<dbReference type="EMBL" id="CP000960">
    <property type="protein sequence ID" value="ACA95901.1"/>
    <property type="molecule type" value="Genomic_DNA"/>
</dbReference>
<evidence type="ECO:0000256" key="10">
    <source>
        <dbReference type="SAM" id="Phobius"/>
    </source>
</evidence>
<feature type="transmembrane region" description="Helical" evidence="10">
    <location>
        <begin position="84"/>
        <end position="103"/>
    </location>
</feature>
<keyword evidence="4 9" id="KW-0812">Transmembrane</keyword>
<evidence type="ECO:0000313" key="11">
    <source>
        <dbReference type="EMBL" id="ACA95901.1"/>
    </source>
</evidence>
<comment type="subcellular location">
    <subcellularLocation>
        <location evidence="1 9">Cell membrane</location>
        <topology evidence="1 9">Multi-pass membrane protein</topology>
    </subcellularLocation>
</comment>
<keyword evidence="2" id="KW-0813">Transport</keyword>
<evidence type="ECO:0000313" key="12">
    <source>
        <dbReference type="Proteomes" id="UP000002169"/>
    </source>
</evidence>
<dbReference type="SUPFAM" id="SSF103481">
    <property type="entry name" value="Multidrug resistance efflux transporter EmrE"/>
    <property type="match status" value="1"/>
</dbReference>
<comment type="similarity">
    <text evidence="7">Belongs to the drug/metabolite transporter (DMT) superfamily. Small multidrug resistance (SMR) (TC 2.A.7.1) family. Gdx/SugE subfamily.</text>
</comment>
<evidence type="ECO:0000256" key="5">
    <source>
        <dbReference type="ARBA" id="ARBA00022989"/>
    </source>
</evidence>
<dbReference type="GO" id="GO:0022857">
    <property type="term" value="F:transmembrane transporter activity"/>
    <property type="evidence" value="ECO:0007669"/>
    <property type="project" value="InterPro"/>
</dbReference>
<accession>B1KCF4</accession>
<dbReference type="GO" id="GO:0005886">
    <property type="term" value="C:plasma membrane"/>
    <property type="evidence" value="ECO:0007669"/>
    <property type="project" value="UniProtKB-SubCell"/>
</dbReference>
<reference evidence="12" key="1">
    <citation type="submission" date="2008-02" db="EMBL/GenBank/DDBJ databases">
        <title>Complete sequence of chromosome 3 of Burkholderia cenocepacia MC0-3.</title>
        <authorList>
            <person name="Copeland A."/>
            <person name="Lucas S."/>
            <person name="Lapidus A."/>
            <person name="Barry K."/>
            <person name="Bruce D."/>
            <person name="Goodwin L."/>
            <person name="Glavina del Rio T."/>
            <person name="Dalin E."/>
            <person name="Tice H."/>
            <person name="Pitluck S."/>
            <person name="Chain P."/>
            <person name="Malfatti S."/>
            <person name="Shin M."/>
            <person name="Vergez L."/>
            <person name="Schmutz J."/>
            <person name="Larimer F."/>
            <person name="Land M."/>
            <person name="Hauser L."/>
            <person name="Kyrpides N."/>
            <person name="Mikhailova N."/>
            <person name="Tiedje J."/>
            <person name="Richardson P."/>
        </authorList>
    </citation>
    <scope>NUCLEOTIDE SEQUENCE [LARGE SCALE GENOMIC DNA]</scope>
    <source>
        <strain evidence="12">MC0-3</strain>
    </source>
</reference>
<organism evidence="11 12">
    <name type="scientific">Burkholderia orbicola (strain MC0-3)</name>
    <dbReference type="NCBI Taxonomy" id="406425"/>
    <lineage>
        <taxon>Bacteria</taxon>
        <taxon>Pseudomonadati</taxon>
        <taxon>Pseudomonadota</taxon>
        <taxon>Betaproteobacteria</taxon>
        <taxon>Burkholderiales</taxon>
        <taxon>Burkholderiaceae</taxon>
        <taxon>Burkholderia</taxon>
        <taxon>Burkholderia cepacia complex</taxon>
        <taxon>Burkholderia orbicola</taxon>
    </lineage>
</organism>
<evidence type="ECO:0000256" key="6">
    <source>
        <dbReference type="ARBA" id="ARBA00023136"/>
    </source>
</evidence>
<dbReference type="Gene3D" id="1.10.3730.20">
    <property type="match status" value="1"/>
</dbReference>
<dbReference type="Pfam" id="PF00893">
    <property type="entry name" value="Multi_Drug_Res"/>
    <property type="match status" value="1"/>
</dbReference>
<evidence type="ECO:0000256" key="2">
    <source>
        <dbReference type="ARBA" id="ARBA00022448"/>
    </source>
</evidence>
<name>B1KCF4_BURO0</name>
<evidence type="ECO:0000256" key="1">
    <source>
        <dbReference type="ARBA" id="ARBA00004651"/>
    </source>
</evidence>